<comment type="caution">
    <text evidence="1">The sequence shown here is derived from an EMBL/GenBank/DDBJ whole genome shotgun (WGS) entry which is preliminary data.</text>
</comment>
<reference evidence="1 2" key="1">
    <citation type="journal article" date="2022" name="DNA Res.">
        <title>Chromosomal-level genome assembly of the orchid tree Bauhinia variegata (Leguminosae; Cercidoideae) supports the allotetraploid origin hypothesis of Bauhinia.</title>
        <authorList>
            <person name="Zhong Y."/>
            <person name="Chen Y."/>
            <person name="Zheng D."/>
            <person name="Pang J."/>
            <person name="Liu Y."/>
            <person name="Luo S."/>
            <person name="Meng S."/>
            <person name="Qian L."/>
            <person name="Wei D."/>
            <person name="Dai S."/>
            <person name="Zhou R."/>
        </authorList>
    </citation>
    <scope>NUCLEOTIDE SEQUENCE [LARGE SCALE GENOMIC DNA]</scope>
    <source>
        <strain evidence="1">BV-YZ2020</strain>
    </source>
</reference>
<organism evidence="1 2">
    <name type="scientific">Bauhinia variegata</name>
    <name type="common">Purple orchid tree</name>
    <name type="synonym">Phanera variegata</name>
    <dbReference type="NCBI Taxonomy" id="167791"/>
    <lineage>
        <taxon>Eukaryota</taxon>
        <taxon>Viridiplantae</taxon>
        <taxon>Streptophyta</taxon>
        <taxon>Embryophyta</taxon>
        <taxon>Tracheophyta</taxon>
        <taxon>Spermatophyta</taxon>
        <taxon>Magnoliopsida</taxon>
        <taxon>eudicotyledons</taxon>
        <taxon>Gunneridae</taxon>
        <taxon>Pentapetalae</taxon>
        <taxon>rosids</taxon>
        <taxon>fabids</taxon>
        <taxon>Fabales</taxon>
        <taxon>Fabaceae</taxon>
        <taxon>Cercidoideae</taxon>
        <taxon>Cercideae</taxon>
        <taxon>Bauhiniinae</taxon>
        <taxon>Bauhinia</taxon>
    </lineage>
</organism>
<proteinExistence type="predicted"/>
<dbReference type="Proteomes" id="UP000828941">
    <property type="component" value="Chromosome 10"/>
</dbReference>
<sequence length="97" mass="10880">MVAQPQMERTSSIEREPRTLSIHQIQCARELAIYVMNTKSLEEASRIFTEGLKPVVSAACRMGSGPRMESDMVEELEFLKDTIEIASAFRDIASAPF</sequence>
<evidence type="ECO:0000313" key="1">
    <source>
        <dbReference type="EMBL" id="KAI4317108.1"/>
    </source>
</evidence>
<evidence type="ECO:0000313" key="2">
    <source>
        <dbReference type="Proteomes" id="UP000828941"/>
    </source>
</evidence>
<dbReference type="EMBL" id="CM039435">
    <property type="protein sequence ID" value="KAI4317108.1"/>
    <property type="molecule type" value="Genomic_DNA"/>
</dbReference>
<protein>
    <submittedName>
        <fullName evidence="1">Uncharacterized protein</fullName>
    </submittedName>
</protein>
<name>A0ACB9LZM1_BAUVA</name>
<accession>A0ACB9LZM1</accession>
<gene>
    <name evidence="1" type="ORF">L6164_025012</name>
</gene>
<keyword evidence="2" id="KW-1185">Reference proteome</keyword>